<dbReference type="SUPFAM" id="SSF47413">
    <property type="entry name" value="lambda repressor-like DNA-binding domains"/>
    <property type="match status" value="1"/>
</dbReference>
<evidence type="ECO:0000313" key="3">
    <source>
        <dbReference type="Proteomes" id="UP001218208"/>
    </source>
</evidence>
<dbReference type="Gene3D" id="1.10.260.40">
    <property type="entry name" value="lambda repressor-like DNA-binding domains"/>
    <property type="match status" value="1"/>
</dbReference>
<dbReference type="InterPro" id="IPR010982">
    <property type="entry name" value="Lambda_DNA-bd_dom_sf"/>
</dbReference>
<dbReference type="AlphaFoldDB" id="A0AAI9FTW5"/>
<gene>
    <name evidence="2" type="ORF">QEG23_000704</name>
</gene>
<dbReference type="Pfam" id="PF01381">
    <property type="entry name" value="HTH_3"/>
    <property type="match status" value="1"/>
</dbReference>
<name>A0AAI9FTW5_STEMA</name>
<dbReference type="InterPro" id="IPR001387">
    <property type="entry name" value="Cro/C1-type_HTH"/>
</dbReference>
<reference evidence="2" key="1">
    <citation type="submission" date="2022-07" db="EMBL/GenBank/DDBJ databases">
        <authorList>
            <consortium name="DAFM: The Division of Animal and Food Microbiology"/>
        </authorList>
    </citation>
    <scope>NUCLEOTIDE SEQUENCE</scope>
    <source>
        <strain evidence="2">19MO01SH01-2</strain>
    </source>
</reference>
<dbReference type="PROSITE" id="PS50943">
    <property type="entry name" value="HTH_CROC1"/>
    <property type="match status" value="1"/>
</dbReference>
<protein>
    <submittedName>
        <fullName evidence="2">Helix-turn-helix transcriptional regulator</fullName>
    </submittedName>
</protein>
<dbReference type="EMBL" id="ABLOJW010000003">
    <property type="protein sequence ID" value="EKT4091224.1"/>
    <property type="molecule type" value="Genomic_DNA"/>
</dbReference>
<comment type="caution">
    <text evidence="2">The sequence shown here is derived from an EMBL/GenBank/DDBJ whole genome shotgun (WGS) entry which is preliminary data.</text>
</comment>
<proteinExistence type="predicted"/>
<dbReference type="GO" id="GO:0003677">
    <property type="term" value="F:DNA binding"/>
    <property type="evidence" value="ECO:0007669"/>
    <property type="project" value="InterPro"/>
</dbReference>
<organism evidence="2 3">
    <name type="scientific">Stenotrophomonas maltophilia</name>
    <name type="common">Pseudomonas maltophilia</name>
    <name type="synonym">Xanthomonas maltophilia</name>
    <dbReference type="NCBI Taxonomy" id="40324"/>
    <lineage>
        <taxon>Bacteria</taxon>
        <taxon>Pseudomonadati</taxon>
        <taxon>Pseudomonadota</taxon>
        <taxon>Gammaproteobacteria</taxon>
        <taxon>Lysobacterales</taxon>
        <taxon>Lysobacteraceae</taxon>
        <taxon>Stenotrophomonas</taxon>
        <taxon>Stenotrophomonas maltophilia group</taxon>
    </lineage>
</organism>
<feature type="domain" description="HTH cro/C1-type" evidence="1">
    <location>
        <begin position="31"/>
        <end position="63"/>
    </location>
</feature>
<dbReference type="Proteomes" id="UP001218208">
    <property type="component" value="Unassembled WGS sequence"/>
</dbReference>
<evidence type="ECO:0000313" key="2">
    <source>
        <dbReference type="EMBL" id="EKT4091224.1"/>
    </source>
</evidence>
<accession>A0AAI9FTW5</accession>
<dbReference type="CDD" id="cd00093">
    <property type="entry name" value="HTH_XRE"/>
    <property type="match status" value="1"/>
</dbReference>
<sequence>MNDTSEAFRASPDESAKSEWAQIGARLVSVRAQMTQADMACALGVSKTTYSRWERGVREIGADGLGALVRGGWNANWLLTGLGDERLDSGTIPRQNNDLRQSQVVSQSSVKIAAQLLQEALDDADAVLAPAQYGEALVLLAQLLEKGLPEADVRPFARQTVGMIVTGAKDAGTAATGR</sequence>
<evidence type="ECO:0000259" key="1">
    <source>
        <dbReference type="PROSITE" id="PS50943"/>
    </source>
</evidence>